<evidence type="ECO:0000256" key="1">
    <source>
        <dbReference type="SAM" id="MobiDB-lite"/>
    </source>
</evidence>
<feature type="region of interest" description="Disordered" evidence="1">
    <location>
        <begin position="19"/>
        <end position="62"/>
    </location>
</feature>
<gene>
    <name evidence="2" type="ORF">PIB30_033748</name>
</gene>
<reference evidence="2 3" key="1">
    <citation type="journal article" date="2023" name="Plants (Basel)">
        <title>Bridging the Gap: Combining Genomics and Transcriptomics Approaches to Understand Stylosanthes scabra, an Orphan Legume from the Brazilian Caatinga.</title>
        <authorList>
            <person name="Ferreira-Neto J.R.C."/>
            <person name="da Silva M.D."/>
            <person name="Binneck E."/>
            <person name="de Melo N.F."/>
            <person name="da Silva R.H."/>
            <person name="de Melo A.L.T.M."/>
            <person name="Pandolfi V."/>
            <person name="Bustamante F.O."/>
            <person name="Brasileiro-Vidal A.C."/>
            <person name="Benko-Iseppon A.M."/>
        </authorList>
    </citation>
    <scope>NUCLEOTIDE SEQUENCE [LARGE SCALE GENOMIC DNA]</scope>
    <source>
        <tissue evidence="2">Leaves</tissue>
    </source>
</reference>
<evidence type="ECO:0000313" key="3">
    <source>
        <dbReference type="Proteomes" id="UP001341840"/>
    </source>
</evidence>
<accession>A0ABU6RCX4</accession>
<name>A0ABU6RCX4_9FABA</name>
<keyword evidence="3" id="KW-1185">Reference proteome</keyword>
<proteinExistence type="predicted"/>
<feature type="compositionally biased region" description="Polar residues" evidence="1">
    <location>
        <begin position="38"/>
        <end position="56"/>
    </location>
</feature>
<dbReference type="Proteomes" id="UP001341840">
    <property type="component" value="Unassembled WGS sequence"/>
</dbReference>
<protein>
    <submittedName>
        <fullName evidence="2">Uncharacterized protein</fullName>
    </submittedName>
</protein>
<comment type="caution">
    <text evidence="2">The sequence shown here is derived from an EMBL/GenBank/DDBJ whole genome shotgun (WGS) entry which is preliminary data.</text>
</comment>
<organism evidence="2 3">
    <name type="scientific">Stylosanthes scabra</name>
    <dbReference type="NCBI Taxonomy" id="79078"/>
    <lineage>
        <taxon>Eukaryota</taxon>
        <taxon>Viridiplantae</taxon>
        <taxon>Streptophyta</taxon>
        <taxon>Embryophyta</taxon>
        <taxon>Tracheophyta</taxon>
        <taxon>Spermatophyta</taxon>
        <taxon>Magnoliopsida</taxon>
        <taxon>eudicotyledons</taxon>
        <taxon>Gunneridae</taxon>
        <taxon>Pentapetalae</taxon>
        <taxon>rosids</taxon>
        <taxon>fabids</taxon>
        <taxon>Fabales</taxon>
        <taxon>Fabaceae</taxon>
        <taxon>Papilionoideae</taxon>
        <taxon>50 kb inversion clade</taxon>
        <taxon>dalbergioids sensu lato</taxon>
        <taxon>Dalbergieae</taxon>
        <taxon>Pterocarpus clade</taxon>
        <taxon>Stylosanthes</taxon>
    </lineage>
</organism>
<dbReference type="EMBL" id="JASCZI010030362">
    <property type="protein sequence ID" value="MED6121825.1"/>
    <property type="molecule type" value="Genomic_DNA"/>
</dbReference>
<sequence length="113" mass="12472">MLGPFATFSDKKELTSIGGEEKKVHFSASRPKTADVGGSSNPSPQTPIQSSSNDEFANTRGLDAIDLNNDRIEDLPQESVHYWKWEEDEILISAWLNVSTDPVVGTDQKSDTF</sequence>
<evidence type="ECO:0000313" key="2">
    <source>
        <dbReference type="EMBL" id="MED6121825.1"/>
    </source>
</evidence>